<proteinExistence type="predicted"/>
<name>A0A0M2PT42_PROHO</name>
<organism evidence="1 2">
    <name type="scientific">Prochlorothrix hollandica PCC 9006 = CALU 1027</name>
    <dbReference type="NCBI Taxonomy" id="317619"/>
    <lineage>
        <taxon>Bacteria</taxon>
        <taxon>Bacillati</taxon>
        <taxon>Cyanobacteriota</taxon>
        <taxon>Cyanophyceae</taxon>
        <taxon>Prochlorotrichales</taxon>
        <taxon>Prochlorotrichaceae</taxon>
        <taxon>Prochlorothrix</taxon>
    </lineage>
</organism>
<accession>A0A0M2PT42</accession>
<evidence type="ECO:0000313" key="2">
    <source>
        <dbReference type="Proteomes" id="UP000034681"/>
    </source>
</evidence>
<comment type="caution">
    <text evidence="1">The sequence shown here is derived from an EMBL/GenBank/DDBJ whole genome shotgun (WGS) entry which is preliminary data.</text>
</comment>
<dbReference type="AlphaFoldDB" id="A0A0M2PT42"/>
<dbReference type="RefSeq" id="WP_017711889.1">
    <property type="nucleotide sequence ID" value="NZ_KB235935.1"/>
</dbReference>
<reference evidence="1" key="1">
    <citation type="submission" date="2012-04" db="EMBL/GenBank/DDBJ databases">
        <authorList>
            <person name="Borisov I.G."/>
            <person name="Ivanikova N.V."/>
            <person name="Pinevich A.V."/>
        </authorList>
    </citation>
    <scope>NUCLEOTIDE SEQUENCE</scope>
    <source>
        <strain evidence="1">CALU 1027</strain>
    </source>
</reference>
<dbReference type="EMBL" id="AJTX02000009">
    <property type="protein sequence ID" value="KKI98317.1"/>
    <property type="molecule type" value="Genomic_DNA"/>
</dbReference>
<sequence length="159" mass="17379">MAVPFSDVPRYSPSRDQQLAPVPTAAYALQYQIKTQDAGVILRIWESCSVDRPETDVIFAIHVKLASAAAALIWLREYSAQLSWQQPPMVQAYEAGTITIDPTPTAKVQTHSSPSKTLSKALGTVDSTEKIRLSFLSRSVINQHRSQDGLPDAVASPES</sequence>
<keyword evidence="2" id="KW-1185">Reference proteome</keyword>
<gene>
    <name evidence="1" type="ORF">PROH_19270</name>
</gene>
<protein>
    <submittedName>
        <fullName evidence="1">Uncharacterized protein</fullName>
    </submittedName>
</protein>
<evidence type="ECO:0000313" key="1">
    <source>
        <dbReference type="EMBL" id="KKI98317.1"/>
    </source>
</evidence>
<dbReference type="Proteomes" id="UP000034681">
    <property type="component" value="Unassembled WGS sequence"/>
</dbReference>